<dbReference type="AlphaFoldDB" id="A0AAQ3N660"/>
<reference evidence="2 3" key="1">
    <citation type="journal article" date="2023" name="Life. Sci Alliance">
        <title>Evolutionary insights into 3D genome organization and epigenetic landscape of Vigna mungo.</title>
        <authorList>
            <person name="Junaid A."/>
            <person name="Singh B."/>
            <person name="Bhatia S."/>
        </authorList>
    </citation>
    <scope>NUCLEOTIDE SEQUENCE [LARGE SCALE GENOMIC DNA]</scope>
    <source>
        <strain evidence="2">Urdbean</strain>
    </source>
</reference>
<protein>
    <submittedName>
        <fullName evidence="2">Uncharacterized protein</fullName>
    </submittedName>
</protein>
<organism evidence="2 3">
    <name type="scientific">Vigna mungo</name>
    <name type="common">Black gram</name>
    <name type="synonym">Phaseolus mungo</name>
    <dbReference type="NCBI Taxonomy" id="3915"/>
    <lineage>
        <taxon>Eukaryota</taxon>
        <taxon>Viridiplantae</taxon>
        <taxon>Streptophyta</taxon>
        <taxon>Embryophyta</taxon>
        <taxon>Tracheophyta</taxon>
        <taxon>Spermatophyta</taxon>
        <taxon>Magnoliopsida</taxon>
        <taxon>eudicotyledons</taxon>
        <taxon>Gunneridae</taxon>
        <taxon>Pentapetalae</taxon>
        <taxon>rosids</taxon>
        <taxon>fabids</taxon>
        <taxon>Fabales</taxon>
        <taxon>Fabaceae</taxon>
        <taxon>Papilionoideae</taxon>
        <taxon>50 kb inversion clade</taxon>
        <taxon>NPAAA clade</taxon>
        <taxon>indigoferoid/millettioid clade</taxon>
        <taxon>Phaseoleae</taxon>
        <taxon>Vigna</taxon>
    </lineage>
</organism>
<dbReference type="EMBL" id="CP144694">
    <property type="protein sequence ID" value="WVZ03028.1"/>
    <property type="molecule type" value="Genomic_DNA"/>
</dbReference>
<feature type="compositionally biased region" description="Basic and acidic residues" evidence="1">
    <location>
        <begin position="55"/>
        <end position="71"/>
    </location>
</feature>
<keyword evidence="3" id="KW-1185">Reference proteome</keyword>
<feature type="region of interest" description="Disordered" evidence="1">
    <location>
        <begin position="55"/>
        <end position="83"/>
    </location>
</feature>
<accession>A0AAQ3N660</accession>
<sequence>MLHRLPSLSQQTSQVAKPSVIYNSLHRMPSLSRSNQKHFLCVDVDQTVIVEGAHEEVAPEEGAHEEGAHEEAVDEEVADEEPFDEVAADEELVDEESLQHPPALIDIAYVEDDEVISHVQLLVVEPLNTCW</sequence>
<gene>
    <name evidence="2" type="ORF">V8G54_023834</name>
</gene>
<evidence type="ECO:0000313" key="3">
    <source>
        <dbReference type="Proteomes" id="UP001374535"/>
    </source>
</evidence>
<name>A0AAQ3N660_VIGMU</name>
<proteinExistence type="predicted"/>
<feature type="compositionally biased region" description="Acidic residues" evidence="1">
    <location>
        <begin position="72"/>
        <end position="83"/>
    </location>
</feature>
<dbReference type="Proteomes" id="UP001374535">
    <property type="component" value="Chromosome 7"/>
</dbReference>
<evidence type="ECO:0000256" key="1">
    <source>
        <dbReference type="SAM" id="MobiDB-lite"/>
    </source>
</evidence>
<evidence type="ECO:0000313" key="2">
    <source>
        <dbReference type="EMBL" id="WVZ03028.1"/>
    </source>
</evidence>